<dbReference type="RefSeq" id="WP_162005492.1">
    <property type="nucleotide sequence ID" value="NZ_BKZW01000002.1"/>
</dbReference>
<evidence type="ECO:0000313" key="4">
    <source>
        <dbReference type="Proteomes" id="UP000326912"/>
    </source>
</evidence>
<dbReference type="Pfam" id="PF00072">
    <property type="entry name" value="Response_reg"/>
    <property type="match status" value="1"/>
</dbReference>
<dbReference type="InterPro" id="IPR011006">
    <property type="entry name" value="CheY-like_superfamily"/>
</dbReference>
<dbReference type="PROSITE" id="PS50110">
    <property type="entry name" value="RESPONSE_REGULATORY"/>
    <property type="match status" value="1"/>
</dbReference>
<keyword evidence="1" id="KW-0597">Phosphoprotein</keyword>
<dbReference type="SUPFAM" id="SSF52172">
    <property type="entry name" value="CheY-like"/>
    <property type="match status" value="1"/>
</dbReference>
<gene>
    <name evidence="3" type="ORF">KDW_44560</name>
</gene>
<feature type="domain" description="Response regulatory" evidence="2">
    <location>
        <begin position="8"/>
        <end position="136"/>
    </location>
</feature>
<keyword evidence="4" id="KW-1185">Reference proteome</keyword>
<dbReference type="AlphaFoldDB" id="A0A5J4KLI5"/>
<dbReference type="Proteomes" id="UP000326912">
    <property type="component" value="Unassembled WGS sequence"/>
</dbReference>
<evidence type="ECO:0000313" key="3">
    <source>
        <dbReference type="EMBL" id="GER90294.1"/>
    </source>
</evidence>
<sequence length="148" mass="16718">MNVSAQAPILLVEDSQEDMELIQWALKKLSISVPVVYCTDGGDALDYLYQRKAYSDPELSPRPALVLLDLHLVAVDGIEVLQEIKHNQDLRMIPVIIWSSSSDPQNIEVSFRQGASSYILKPMSIKRLLSVIEMLNQYWFGFAVLPEV</sequence>
<dbReference type="PANTHER" id="PTHR44520:SF1">
    <property type="entry name" value="TWO-COMPONENT SYSTEM REGULATORY PROTEIN"/>
    <property type="match status" value="1"/>
</dbReference>
<evidence type="ECO:0000259" key="2">
    <source>
        <dbReference type="PROSITE" id="PS50110"/>
    </source>
</evidence>
<evidence type="ECO:0000256" key="1">
    <source>
        <dbReference type="PROSITE-ProRule" id="PRU00169"/>
    </source>
</evidence>
<protein>
    <submittedName>
        <fullName evidence="3">Response regulator</fullName>
    </submittedName>
</protein>
<dbReference type="Gene3D" id="3.40.50.2300">
    <property type="match status" value="1"/>
</dbReference>
<dbReference type="SMART" id="SM00448">
    <property type="entry name" value="REC"/>
    <property type="match status" value="1"/>
</dbReference>
<reference evidence="3 4" key="1">
    <citation type="submission" date="2019-10" db="EMBL/GenBank/DDBJ databases">
        <title>Dictyobacter vulcani sp. nov., within the class Ktedonobacteria, isolated from soil of volcanic Mt. Zao.</title>
        <authorList>
            <person name="Zheng Y."/>
            <person name="Wang C.M."/>
            <person name="Sakai Y."/>
            <person name="Abe K."/>
            <person name="Yokota A."/>
            <person name="Yabe S."/>
        </authorList>
    </citation>
    <scope>NUCLEOTIDE SEQUENCE [LARGE SCALE GENOMIC DNA]</scope>
    <source>
        <strain evidence="3 4">W12</strain>
    </source>
</reference>
<dbReference type="CDD" id="cd17557">
    <property type="entry name" value="REC_Rcp-like"/>
    <property type="match status" value="1"/>
</dbReference>
<dbReference type="PANTHER" id="PTHR44520">
    <property type="entry name" value="RESPONSE REGULATOR RCP1-RELATED"/>
    <property type="match status" value="1"/>
</dbReference>
<feature type="modified residue" description="4-aspartylphosphate" evidence="1">
    <location>
        <position position="69"/>
    </location>
</feature>
<comment type="caution">
    <text evidence="3">The sequence shown here is derived from an EMBL/GenBank/DDBJ whole genome shotgun (WGS) entry which is preliminary data.</text>
</comment>
<dbReference type="InterPro" id="IPR052893">
    <property type="entry name" value="TCS_response_regulator"/>
</dbReference>
<dbReference type="EMBL" id="BKZW01000002">
    <property type="protein sequence ID" value="GER90294.1"/>
    <property type="molecule type" value="Genomic_DNA"/>
</dbReference>
<organism evidence="3 4">
    <name type="scientific">Dictyobacter vulcani</name>
    <dbReference type="NCBI Taxonomy" id="2607529"/>
    <lineage>
        <taxon>Bacteria</taxon>
        <taxon>Bacillati</taxon>
        <taxon>Chloroflexota</taxon>
        <taxon>Ktedonobacteria</taxon>
        <taxon>Ktedonobacterales</taxon>
        <taxon>Dictyobacteraceae</taxon>
        <taxon>Dictyobacter</taxon>
    </lineage>
</organism>
<accession>A0A5J4KLI5</accession>
<name>A0A5J4KLI5_9CHLR</name>
<proteinExistence type="predicted"/>
<dbReference type="InterPro" id="IPR001789">
    <property type="entry name" value="Sig_transdc_resp-reg_receiver"/>
</dbReference>
<dbReference type="GO" id="GO:0000160">
    <property type="term" value="P:phosphorelay signal transduction system"/>
    <property type="evidence" value="ECO:0007669"/>
    <property type="project" value="InterPro"/>
</dbReference>